<protein>
    <recommendedName>
        <fullName evidence="4">Alpha-amylase</fullName>
    </recommendedName>
</protein>
<dbReference type="RefSeq" id="WP_190301492.1">
    <property type="nucleotide sequence ID" value="NZ_JACOIJ010000004.1"/>
</dbReference>
<evidence type="ECO:0000313" key="2">
    <source>
        <dbReference type="EMBL" id="MBD1428692.1"/>
    </source>
</evidence>
<gene>
    <name evidence="2" type="ORF">H8B04_03755</name>
</gene>
<dbReference type="EMBL" id="JACOIJ010000004">
    <property type="protein sequence ID" value="MBD1428692.1"/>
    <property type="molecule type" value="Genomic_DNA"/>
</dbReference>
<accession>A0ABR7YBM6</accession>
<keyword evidence="3" id="KW-1185">Reference proteome</keyword>
<feature type="region of interest" description="Disordered" evidence="1">
    <location>
        <begin position="1"/>
        <end position="58"/>
    </location>
</feature>
<reference evidence="2 3" key="1">
    <citation type="submission" date="2020-08" db="EMBL/GenBank/DDBJ databases">
        <title>Sphingobacterium sp. DN04309 isolated from aquaculture water.</title>
        <authorList>
            <person name="Zhang M."/>
        </authorList>
    </citation>
    <scope>NUCLEOTIDE SEQUENCE [LARGE SCALE GENOMIC DNA]</scope>
    <source>
        <strain evidence="2 3">DN04309</strain>
    </source>
</reference>
<comment type="caution">
    <text evidence="2">The sequence shown here is derived from an EMBL/GenBank/DDBJ whole genome shotgun (WGS) entry which is preliminary data.</text>
</comment>
<dbReference type="Proteomes" id="UP000651271">
    <property type="component" value="Unassembled WGS sequence"/>
</dbReference>
<evidence type="ECO:0000256" key="1">
    <source>
        <dbReference type="SAM" id="MobiDB-lite"/>
    </source>
</evidence>
<evidence type="ECO:0000313" key="3">
    <source>
        <dbReference type="Proteomes" id="UP000651271"/>
    </source>
</evidence>
<evidence type="ECO:0008006" key="4">
    <source>
        <dbReference type="Google" id="ProtNLM"/>
    </source>
</evidence>
<proteinExistence type="predicted"/>
<sequence>MKNKITTAQDKSRNVAMGNPTSDKQFVETKTLKRHQGLPNLGARKNGPQKNNKSTDNE</sequence>
<name>A0ABR7YBM6_9SPHI</name>
<organism evidence="2 3">
    <name type="scientific">Sphingobacterium litopenaei</name>
    <dbReference type="NCBI Taxonomy" id="2763500"/>
    <lineage>
        <taxon>Bacteria</taxon>
        <taxon>Pseudomonadati</taxon>
        <taxon>Bacteroidota</taxon>
        <taxon>Sphingobacteriia</taxon>
        <taxon>Sphingobacteriales</taxon>
        <taxon>Sphingobacteriaceae</taxon>
        <taxon>Sphingobacterium</taxon>
    </lineage>
</organism>